<dbReference type="GO" id="GO:0046872">
    <property type="term" value="F:metal ion binding"/>
    <property type="evidence" value="ECO:0007669"/>
    <property type="project" value="UniProtKB-UniRule"/>
</dbReference>
<dbReference type="PROSITE" id="PS50255">
    <property type="entry name" value="CYTOCHROME_B5_2"/>
    <property type="match status" value="2"/>
</dbReference>
<dbReference type="Pfam" id="PF00173">
    <property type="entry name" value="Cyt-b5"/>
    <property type="match status" value="2"/>
</dbReference>
<dbReference type="VEuPathDB" id="AmoebaDB:NF0074870"/>
<comment type="similarity">
    <text evidence="4 5">Belongs to the cytochrome b5 family.</text>
</comment>
<dbReference type="OrthoDB" id="260519at2759"/>
<reference evidence="7 8" key="1">
    <citation type="journal article" date="2019" name="Sci. Rep.">
        <title>Nanopore sequencing improves the draft genome of the human pathogenic amoeba Naegleria fowleri.</title>
        <authorList>
            <person name="Liechti N."/>
            <person name="Schurch N."/>
            <person name="Bruggmann R."/>
            <person name="Wittwer M."/>
        </authorList>
    </citation>
    <scope>NUCLEOTIDE SEQUENCE [LARGE SCALE GENOMIC DNA]</scope>
    <source>
        <strain evidence="7 8">ATCC 30894</strain>
    </source>
</reference>
<keyword evidence="5" id="KW-1133">Transmembrane helix</keyword>
<dbReference type="InterPro" id="IPR018506">
    <property type="entry name" value="Cyt_B5_heme-BS"/>
</dbReference>
<keyword evidence="1 5" id="KW-0349">Heme</keyword>
<dbReference type="SUPFAM" id="SSF55856">
    <property type="entry name" value="Cytochrome b5-like heme/steroid binding domain"/>
    <property type="match status" value="2"/>
</dbReference>
<dbReference type="PANTHER" id="PTHR19359:SF95">
    <property type="entry name" value="CYTOCHROME B5 TYPE B"/>
    <property type="match status" value="1"/>
</dbReference>
<dbReference type="VEuPathDB" id="AmoebaDB:NfTy_041050"/>
<dbReference type="PANTHER" id="PTHR19359">
    <property type="entry name" value="CYTOCHROME B5"/>
    <property type="match status" value="1"/>
</dbReference>
<accession>A0A6A5BNR1</accession>
<keyword evidence="3 5" id="KW-0408">Iron</keyword>
<evidence type="ECO:0000256" key="2">
    <source>
        <dbReference type="ARBA" id="ARBA00022723"/>
    </source>
</evidence>
<protein>
    <recommendedName>
        <fullName evidence="6">Cytochrome b5 heme-binding domain-containing protein</fullName>
    </recommendedName>
</protein>
<dbReference type="GO" id="GO:0016020">
    <property type="term" value="C:membrane"/>
    <property type="evidence" value="ECO:0007669"/>
    <property type="project" value="TreeGrafter"/>
</dbReference>
<keyword evidence="8" id="KW-1185">Reference proteome</keyword>
<evidence type="ECO:0000256" key="4">
    <source>
        <dbReference type="ARBA" id="ARBA00038168"/>
    </source>
</evidence>
<dbReference type="PROSITE" id="PS00191">
    <property type="entry name" value="CYTOCHROME_B5_1"/>
    <property type="match status" value="1"/>
</dbReference>
<gene>
    <name evidence="7" type="ORF">FDP41_002527</name>
</gene>
<dbReference type="InterPro" id="IPR036400">
    <property type="entry name" value="Cyt_B5-like_heme/steroid_sf"/>
</dbReference>
<dbReference type="RefSeq" id="XP_044563420.1">
    <property type="nucleotide sequence ID" value="XM_044705731.1"/>
</dbReference>
<dbReference type="GeneID" id="68109745"/>
<dbReference type="InterPro" id="IPR001199">
    <property type="entry name" value="Cyt_B5-like_heme/steroid-bd"/>
</dbReference>
<feature type="domain" description="Cytochrome b5 heme-binding" evidence="6">
    <location>
        <begin position="129"/>
        <end position="209"/>
    </location>
</feature>
<dbReference type="Gene3D" id="3.10.120.10">
    <property type="entry name" value="Cytochrome b5-like heme/steroid binding domain"/>
    <property type="match status" value="2"/>
</dbReference>
<dbReference type="InterPro" id="IPR050668">
    <property type="entry name" value="Cytochrome_b5"/>
</dbReference>
<feature type="domain" description="Cytochrome b5 heme-binding" evidence="6">
    <location>
        <begin position="49"/>
        <end position="124"/>
    </location>
</feature>
<keyword evidence="2 5" id="KW-0479">Metal-binding</keyword>
<sequence length="234" mass="25811">MALVELLTSPLGLGLSIGLTLVIIYFVFFTGNNDEPPTNESDEIVHSNRTGITRKEVAEHNSMDDLWVIIDNKVYDLTKFAPSHPGGDVIARNAGGDATAGFYGIQHPERAFVEIEDMIVGTLKEEEHAKFFTPEEISKHNTEKDCWIVIATRVYNVTPFLKSHPGGVSAIMKYAGGKQDATKAFLDNPSHPFPDAKSDLYPLFIGYVSKDGTNPFSENKKKAAVEKQKKLAVK</sequence>
<dbReference type="SMART" id="SM01117">
    <property type="entry name" value="Cyt-b5"/>
    <property type="match status" value="2"/>
</dbReference>
<dbReference type="AlphaFoldDB" id="A0A6A5BNR1"/>
<keyword evidence="5" id="KW-0472">Membrane</keyword>
<evidence type="ECO:0000256" key="1">
    <source>
        <dbReference type="ARBA" id="ARBA00022617"/>
    </source>
</evidence>
<proteinExistence type="inferred from homology"/>
<dbReference type="VEuPathDB" id="AmoebaDB:FDP41_002527"/>
<feature type="transmembrane region" description="Helical" evidence="5">
    <location>
        <begin position="6"/>
        <end position="28"/>
    </location>
</feature>
<evidence type="ECO:0000256" key="3">
    <source>
        <dbReference type="ARBA" id="ARBA00023004"/>
    </source>
</evidence>
<dbReference type="GO" id="GO:0020037">
    <property type="term" value="F:heme binding"/>
    <property type="evidence" value="ECO:0007669"/>
    <property type="project" value="UniProtKB-UniRule"/>
</dbReference>
<name>A0A6A5BNR1_NAEFO</name>
<evidence type="ECO:0000256" key="5">
    <source>
        <dbReference type="RuleBase" id="RU362121"/>
    </source>
</evidence>
<dbReference type="EMBL" id="VFQX01000029">
    <property type="protein sequence ID" value="KAF0978707.1"/>
    <property type="molecule type" value="Genomic_DNA"/>
</dbReference>
<keyword evidence="5" id="KW-0812">Transmembrane</keyword>
<comment type="caution">
    <text evidence="7">The sequence shown here is derived from an EMBL/GenBank/DDBJ whole genome shotgun (WGS) entry which is preliminary data.</text>
</comment>
<evidence type="ECO:0000259" key="6">
    <source>
        <dbReference type="PROSITE" id="PS50255"/>
    </source>
</evidence>
<evidence type="ECO:0000313" key="8">
    <source>
        <dbReference type="Proteomes" id="UP000444721"/>
    </source>
</evidence>
<dbReference type="Proteomes" id="UP000444721">
    <property type="component" value="Unassembled WGS sequence"/>
</dbReference>
<organism evidence="7 8">
    <name type="scientific">Naegleria fowleri</name>
    <name type="common">Brain eating amoeba</name>
    <dbReference type="NCBI Taxonomy" id="5763"/>
    <lineage>
        <taxon>Eukaryota</taxon>
        <taxon>Discoba</taxon>
        <taxon>Heterolobosea</taxon>
        <taxon>Tetramitia</taxon>
        <taxon>Eutetramitia</taxon>
        <taxon>Vahlkampfiidae</taxon>
        <taxon>Naegleria</taxon>
    </lineage>
</organism>
<evidence type="ECO:0000313" key="7">
    <source>
        <dbReference type="EMBL" id="KAF0978707.1"/>
    </source>
</evidence>